<evidence type="ECO:0000256" key="1">
    <source>
        <dbReference type="ARBA" id="ARBA00007347"/>
    </source>
</evidence>
<reference evidence="6" key="1">
    <citation type="submission" date="2025-08" db="UniProtKB">
        <authorList>
            <consortium name="RefSeq"/>
        </authorList>
    </citation>
    <scope>IDENTIFICATION</scope>
</reference>
<evidence type="ECO:0000256" key="3">
    <source>
        <dbReference type="RuleBase" id="RU364104"/>
    </source>
</evidence>
<feature type="region of interest" description="Disordered" evidence="4">
    <location>
        <begin position="1"/>
        <end position="28"/>
    </location>
</feature>
<dbReference type="GO" id="GO:0005739">
    <property type="term" value="C:mitochondrion"/>
    <property type="evidence" value="ECO:0007669"/>
    <property type="project" value="UniProtKB-SubCell"/>
</dbReference>
<feature type="region of interest" description="Disordered" evidence="4">
    <location>
        <begin position="111"/>
        <end position="130"/>
    </location>
</feature>
<accession>A0AAJ7C107</accession>
<dbReference type="PANTHER" id="PTHR22977">
    <property type="entry name" value="COX ASSEMBLY MITOCHONDRIAL PROTEIN"/>
    <property type="match status" value="1"/>
</dbReference>
<organism evidence="5 6">
    <name type="scientific">Cephus cinctus</name>
    <name type="common">Wheat stem sawfly</name>
    <dbReference type="NCBI Taxonomy" id="211228"/>
    <lineage>
        <taxon>Eukaryota</taxon>
        <taxon>Metazoa</taxon>
        <taxon>Ecdysozoa</taxon>
        <taxon>Arthropoda</taxon>
        <taxon>Hexapoda</taxon>
        <taxon>Insecta</taxon>
        <taxon>Pterygota</taxon>
        <taxon>Neoptera</taxon>
        <taxon>Endopterygota</taxon>
        <taxon>Hymenoptera</taxon>
        <taxon>Cephoidea</taxon>
        <taxon>Cephidae</taxon>
        <taxon>Cephus</taxon>
    </lineage>
</organism>
<keyword evidence="2" id="KW-1015">Disulfide bond</keyword>
<proteinExistence type="inferred from homology"/>
<evidence type="ECO:0000256" key="4">
    <source>
        <dbReference type="SAM" id="MobiDB-lite"/>
    </source>
</evidence>
<sequence length="130" mass="15439">MAENQQNTRYGVLSPKFGGGPHGIGDPNDKFLRKVEMEVLIPKKMRDRAREEKCVEEVKNFTECCKESSVFMVFKCRKENTALKGCLERWYTDENFKEECKEQYLQERSEYRRTGIPQKKRKSTRYQSSH</sequence>
<evidence type="ECO:0000313" key="6">
    <source>
        <dbReference type="RefSeq" id="XP_015599334.1"/>
    </source>
</evidence>
<keyword evidence="3" id="KW-0496">Mitochondrion</keyword>
<comment type="subcellular location">
    <subcellularLocation>
        <location evidence="3">Mitochondrion</location>
    </subcellularLocation>
</comment>
<keyword evidence="5" id="KW-1185">Reference proteome</keyword>
<dbReference type="InterPro" id="IPR013892">
    <property type="entry name" value="Cyt_c_biogenesis_Cmc1-like"/>
</dbReference>
<evidence type="ECO:0000313" key="5">
    <source>
        <dbReference type="Proteomes" id="UP000694920"/>
    </source>
</evidence>
<evidence type="ECO:0000256" key="2">
    <source>
        <dbReference type="ARBA" id="ARBA00023157"/>
    </source>
</evidence>
<dbReference type="PROSITE" id="PS51808">
    <property type="entry name" value="CHCH"/>
    <property type="match status" value="1"/>
</dbReference>
<dbReference type="RefSeq" id="XP_015599334.1">
    <property type="nucleotide sequence ID" value="XM_015743848.2"/>
</dbReference>
<gene>
    <name evidence="6" type="primary">LOC107269700</name>
</gene>
<dbReference type="PANTHER" id="PTHR22977:SF5">
    <property type="entry name" value="COX ASSEMBLY MITOCHONDRIAL PROTEIN HOMOLOG"/>
    <property type="match status" value="1"/>
</dbReference>
<dbReference type="Pfam" id="PF08583">
    <property type="entry name" value="Cmc1"/>
    <property type="match status" value="1"/>
</dbReference>
<comment type="similarity">
    <text evidence="1 3">Belongs to the CMC family.</text>
</comment>
<protein>
    <recommendedName>
        <fullName evidence="3">COX assembly mitochondrial protein</fullName>
    </recommendedName>
</protein>
<dbReference type="KEGG" id="ccin:107269700"/>
<name>A0AAJ7C107_CEPCN</name>
<dbReference type="AlphaFoldDB" id="A0AAJ7C107"/>
<dbReference type="Proteomes" id="UP000694920">
    <property type="component" value="Unplaced"/>
</dbReference>
<dbReference type="GeneID" id="107269700"/>